<name>A0A699XPE0_TANCI</name>
<protein>
    <submittedName>
        <fullName evidence="2">Uncharacterized protein</fullName>
    </submittedName>
</protein>
<proteinExistence type="predicted"/>
<dbReference type="EMBL" id="BKCJ011887486">
    <property type="protein sequence ID" value="GFD61153.1"/>
    <property type="molecule type" value="Genomic_DNA"/>
</dbReference>
<feature type="compositionally biased region" description="Polar residues" evidence="1">
    <location>
        <begin position="14"/>
        <end position="34"/>
    </location>
</feature>
<accession>A0A699XPE0</accession>
<sequence length="75" mass="8289">MYFDKPEADFQPQHYFTPQLSPSQRSMCSGSVNHNLDEARPPASPQQVPGAATNNVWPGIDPNHNLESLDRLPGS</sequence>
<feature type="region of interest" description="Disordered" evidence="1">
    <location>
        <begin position="1"/>
        <end position="75"/>
    </location>
</feature>
<comment type="caution">
    <text evidence="2">The sequence shown here is derived from an EMBL/GenBank/DDBJ whole genome shotgun (WGS) entry which is preliminary data.</text>
</comment>
<evidence type="ECO:0000256" key="1">
    <source>
        <dbReference type="SAM" id="MobiDB-lite"/>
    </source>
</evidence>
<reference evidence="2" key="1">
    <citation type="journal article" date="2019" name="Sci. Rep.">
        <title>Draft genome of Tanacetum cinerariifolium, the natural source of mosquito coil.</title>
        <authorList>
            <person name="Yamashiro T."/>
            <person name="Shiraishi A."/>
            <person name="Satake H."/>
            <person name="Nakayama K."/>
        </authorList>
    </citation>
    <scope>NUCLEOTIDE SEQUENCE</scope>
</reference>
<dbReference type="AlphaFoldDB" id="A0A699XPE0"/>
<feature type="non-terminal residue" evidence="2">
    <location>
        <position position="75"/>
    </location>
</feature>
<organism evidence="2">
    <name type="scientific">Tanacetum cinerariifolium</name>
    <name type="common">Dalmatian daisy</name>
    <name type="synonym">Chrysanthemum cinerariifolium</name>
    <dbReference type="NCBI Taxonomy" id="118510"/>
    <lineage>
        <taxon>Eukaryota</taxon>
        <taxon>Viridiplantae</taxon>
        <taxon>Streptophyta</taxon>
        <taxon>Embryophyta</taxon>
        <taxon>Tracheophyta</taxon>
        <taxon>Spermatophyta</taxon>
        <taxon>Magnoliopsida</taxon>
        <taxon>eudicotyledons</taxon>
        <taxon>Gunneridae</taxon>
        <taxon>Pentapetalae</taxon>
        <taxon>asterids</taxon>
        <taxon>campanulids</taxon>
        <taxon>Asterales</taxon>
        <taxon>Asteraceae</taxon>
        <taxon>Asteroideae</taxon>
        <taxon>Anthemideae</taxon>
        <taxon>Anthemidinae</taxon>
        <taxon>Tanacetum</taxon>
    </lineage>
</organism>
<gene>
    <name evidence="2" type="ORF">Tci_933122</name>
</gene>
<evidence type="ECO:0000313" key="2">
    <source>
        <dbReference type="EMBL" id="GFD61153.1"/>
    </source>
</evidence>